<proteinExistence type="predicted"/>
<dbReference type="Proteomes" id="UP000738126">
    <property type="component" value="Unassembled WGS sequence"/>
</dbReference>
<gene>
    <name evidence="2" type="ORF">CKO13_05865</name>
</gene>
<comment type="caution">
    <text evidence="2">The sequence shown here is derived from an EMBL/GenBank/DDBJ whole genome shotgun (WGS) entry which is preliminary data.</text>
</comment>
<keyword evidence="3" id="KW-1185">Reference proteome</keyword>
<dbReference type="RefSeq" id="WP_200257833.1">
    <property type="nucleotide sequence ID" value="NZ_NRSH01000050.1"/>
</dbReference>
<reference evidence="2 3" key="1">
    <citation type="journal article" date="2020" name="Microorganisms">
        <title>Osmotic Adaptation and Compatible Solute Biosynthesis of Phototrophic Bacteria as Revealed from Genome Analyses.</title>
        <authorList>
            <person name="Imhoff J.F."/>
            <person name="Rahn T."/>
            <person name="Kunzel S."/>
            <person name="Keller A."/>
            <person name="Neulinger S.C."/>
        </authorList>
    </citation>
    <scope>NUCLEOTIDE SEQUENCE [LARGE SCALE GENOMIC DNA]</scope>
    <source>
        <strain evidence="2 3">DSM 15116</strain>
    </source>
</reference>
<accession>A0ABS1E491</accession>
<organism evidence="2 3">
    <name type="scientific">Halorhodospira neutriphila</name>
    <dbReference type="NCBI Taxonomy" id="168379"/>
    <lineage>
        <taxon>Bacteria</taxon>
        <taxon>Pseudomonadati</taxon>
        <taxon>Pseudomonadota</taxon>
        <taxon>Gammaproteobacteria</taxon>
        <taxon>Chromatiales</taxon>
        <taxon>Ectothiorhodospiraceae</taxon>
        <taxon>Halorhodospira</taxon>
    </lineage>
</organism>
<sequence>MRLRLRSSPGVWLRAARRQRGVGTAAGSPSAGRLRWPGLQAPPINLHNAPPSPPMLRQRRRELAEWRP</sequence>
<feature type="region of interest" description="Disordered" evidence="1">
    <location>
        <begin position="17"/>
        <end position="68"/>
    </location>
</feature>
<evidence type="ECO:0000313" key="3">
    <source>
        <dbReference type="Proteomes" id="UP000738126"/>
    </source>
</evidence>
<name>A0ABS1E491_9GAMM</name>
<evidence type="ECO:0000256" key="1">
    <source>
        <dbReference type="SAM" id="MobiDB-lite"/>
    </source>
</evidence>
<evidence type="ECO:0000313" key="2">
    <source>
        <dbReference type="EMBL" id="MBK1726556.1"/>
    </source>
</evidence>
<protein>
    <submittedName>
        <fullName evidence="2">Uncharacterized protein</fullName>
    </submittedName>
</protein>
<dbReference type="EMBL" id="NRSH01000050">
    <property type="protein sequence ID" value="MBK1726556.1"/>
    <property type="molecule type" value="Genomic_DNA"/>
</dbReference>